<feature type="region of interest" description="Disordered" evidence="1">
    <location>
        <begin position="267"/>
        <end position="312"/>
    </location>
</feature>
<comment type="caution">
    <text evidence="2">The sequence shown here is derived from an EMBL/GenBank/DDBJ whole genome shotgun (WGS) entry which is preliminary data.</text>
</comment>
<protein>
    <submittedName>
        <fullName evidence="2">Uncharacterized protein</fullName>
    </submittedName>
</protein>
<evidence type="ECO:0000313" key="2">
    <source>
        <dbReference type="EMBL" id="MEQ2177661.1"/>
    </source>
</evidence>
<organism evidence="2 3">
    <name type="scientific">Goodea atripinnis</name>
    <dbReference type="NCBI Taxonomy" id="208336"/>
    <lineage>
        <taxon>Eukaryota</taxon>
        <taxon>Metazoa</taxon>
        <taxon>Chordata</taxon>
        <taxon>Craniata</taxon>
        <taxon>Vertebrata</taxon>
        <taxon>Euteleostomi</taxon>
        <taxon>Actinopterygii</taxon>
        <taxon>Neopterygii</taxon>
        <taxon>Teleostei</taxon>
        <taxon>Neoteleostei</taxon>
        <taxon>Acanthomorphata</taxon>
        <taxon>Ovalentaria</taxon>
        <taxon>Atherinomorphae</taxon>
        <taxon>Cyprinodontiformes</taxon>
        <taxon>Goodeidae</taxon>
        <taxon>Goodea</taxon>
    </lineage>
</organism>
<accession>A0ABV0P1U6</accession>
<name>A0ABV0P1U6_9TELE</name>
<sequence length="312" mass="33135">TLFREAFPELGSRTSGSGSGASLGGAGEPVSAAIKTALGRLQLDVPLAQPAPSSAFFRRRDAEAAFVVPPSAEYVQELHACWMDTRAFSRPTADGRQGPGYHARGAQVRVGLHAPCGVCHCLLHRARMGRIGNSLSHLKLGLSSLLESVPLDQSTQGLLDASLQAFALMTRELGRTLSTLVHARRQVWLAQLPLTEPCWRKLRALPVVPGELFGSAALEVLERTAQASRIWQQLAGLHRPPRQSVAAGAAGGSFRGSLPPPVPFLGYMSKAPRPRSARAQGDHGGVQGLGPVRSDHPGRRFPSPSGGQGARR</sequence>
<dbReference type="EMBL" id="JAHRIO010060243">
    <property type="protein sequence ID" value="MEQ2177661.1"/>
    <property type="molecule type" value="Genomic_DNA"/>
</dbReference>
<evidence type="ECO:0000313" key="3">
    <source>
        <dbReference type="Proteomes" id="UP001476798"/>
    </source>
</evidence>
<keyword evidence="3" id="KW-1185">Reference proteome</keyword>
<gene>
    <name evidence="2" type="ORF">GOODEAATRI_005881</name>
</gene>
<feature type="region of interest" description="Disordered" evidence="1">
    <location>
        <begin position="1"/>
        <end position="26"/>
    </location>
</feature>
<feature type="compositionally biased region" description="Gly residues" evidence="1">
    <location>
        <begin position="17"/>
        <end position="26"/>
    </location>
</feature>
<feature type="non-terminal residue" evidence="2">
    <location>
        <position position="1"/>
    </location>
</feature>
<dbReference type="Proteomes" id="UP001476798">
    <property type="component" value="Unassembled WGS sequence"/>
</dbReference>
<reference evidence="2 3" key="1">
    <citation type="submission" date="2021-06" db="EMBL/GenBank/DDBJ databases">
        <authorList>
            <person name="Palmer J.M."/>
        </authorList>
    </citation>
    <scope>NUCLEOTIDE SEQUENCE [LARGE SCALE GENOMIC DNA]</scope>
    <source>
        <strain evidence="2 3">GA_2019</strain>
        <tissue evidence="2">Muscle</tissue>
    </source>
</reference>
<evidence type="ECO:0000256" key="1">
    <source>
        <dbReference type="SAM" id="MobiDB-lite"/>
    </source>
</evidence>
<proteinExistence type="predicted"/>